<dbReference type="EMBL" id="AP031322">
    <property type="protein sequence ID" value="BFH74068.1"/>
    <property type="molecule type" value="Genomic_DNA"/>
</dbReference>
<accession>A0AAT9GT63</accession>
<keyword evidence="3" id="KW-0808">Transferase</keyword>
<sequence>MEKRYNLAIRSNFIQLFLAVLYYLSGLYYYYTNITFDIINIILLLLIGLLFFIKINIKYAKLIILTEVLIAPLEYFYFFGRLYLLIIPYIILLLGYKRNENLTYLLIFFVLSTAVLPITTYFGTDEIIIAYYSDHLLLHGLNPYNPQLTKNVFSVYPENTSICGTPYTTGGVVTNLNYPALYILLYLPSYIFSFSPNYIVFFFYLLLPVIVYLRLKEAFPFFISGYMLSYYYLIFSVHGVDDIIWVTFLLLSFLIKNKYLKGVFYGLSVSYKQDPLIFLPFYLIQLKKDSYHFLLASFLTFVLINGYFIFLSPYYFFYDILTPVTANIIQIGSGIDLLSIIGVFYEYPLFYISSQAIILLVGLYFTWKKELKSESTGFVYYIMLFMYRMLYNYISYLPIFTYVEEGGNERRIKRNQKIIIPIAILLILSLALFFHYGFSQYYNTLHIQLLKIYSKDGKVYAMLFNVSFNGEGKIKPFFRIFSSGGLYTGNGLLWESNSTWLEKGESEIVLVYTNYSYLTFTYNSYTIINAYYSYYNAYFTIH</sequence>
<gene>
    <name evidence="8" type="ORF">SJAV_20120</name>
</gene>
<feature type="transmembrane region" description="Helical" evidence="7">
    <location>
        <begin position="37"/>
        <end position="55"/>
    </location>
</feature>
<reference evidence="8" key="1">
    <citation type="submission" date="2024-03" db="EMBL/GenBank/DDBJ databases">
        <title>Complete genome sequence of Sulfurisphaera javensis strain KD-1.</title>
        <authorList>
            <person name="Sakai H."/>
            <person name="Nur N."/>
            <person name="Suwanto A."/>
            <person name="Kurosawa N."/>
        </authorList>
    </citation>
    <scope>NUCLEOTIDE SEQUENCE</scope>
    <source>
        <strain evidence="8">KD-1</strain>
    </source>
</reference>
<feature type="transmembrane region" description="Helical" evidence="7">
    <location>
        <begin position="418"/>
        <end position="438"/>
    </location>
</feature>
<evidence type="ECO:0008006" key="9">
    <source>
        <dbReference type="Google" id="ProtNLM"/>
    </source>
</evidence>
<organism evidence="8">
    <name type="scientific">Sulfurisphaera javensis</name>
    <dbReference type="NCBI Taxonomy" id="2049879"/>
    <lineage>
        <taxon>Archaea</taxon>
        <taxon>Thermoproteota</taxon>
        <taxon>Thermoprotei</taxon>
        <taxon>Sulfolobales</taxon>
        <taxon>Sulfolobaceae</taxon>
        <taxon>Sulfurisphaera</taxon>
    </lineage>
</organism>
<feature type="transmembrane region" description="Helical" evidence="7">
    <location>
        <begin position="12"/>
        <end position="31"/>
    </location>
</feature>
<evidence type="ECO:0000256" key="7">
    <source>
        <dbReference type="SAM" id="Phobius"/>
    </source>
</evidence>
<feature type="transmembrane region" description="Helical" evidence="7">
    <location>
        <begin position="293"/>
        <end position="318"/>
    </location>
</feature>
<evidence type="ECO:0000313" key="8">
    <source>
        <dbReference type="EMBL" id="BFH74068.1"/>
    </source>
</evidence>
<keyword evidence="2" id="KW-1003">Cell membrane</keyword>
<keyword evidence="6 7" id="KW-0472">Membrane</keyword>
<dbReference type="RefSeq" id="WP_369609610.1">
    <property type="nucleotide sequence ID" value="NZ_AP031322.1"/>
</dbReference>
<dbReference type="GeneID" id="92354959"/>
<dbReference type="GO" id="GO:0005886">
    <property type="term" value="C:plasma membrane"/>
    <property type="evidence" value="ECO:0007669"/>
    <property type="project" value="UniProtKB-SubCell"/>
</dbReference>
<feature type="transmembrane region" description="Helical" evidence="7">
    <location>
        <begin position="198"/>
        <end position="215"/>
    </location>
</feature>
<feature type="transmembrane region" description="Helical" evidence="7">
    <location>
        <begin position="379"/>
        <end position="397"/>
    </location>
</feature>
<evidence type="ECO:0000256" key="6">
    <source>
        <dbReference type="ARBA" id="ARBA00023136"/>
    </source>
</evidence>
<evidence type="ECO:0000256" key="4">
    <source>
        <dbReference type="ARBA" id="ARBA00022692"/>
    </source>
</evidence>
<dbReference type="Pfam" id="PF09594">
    <property type="entry name" value="GT87"/>
    <property type="match status" value="1"/>
</dbReference>
<protein>
    <recommendedName>
        <fullName evidence="9">Multipass membrane protein</fullName>
    </recommendedName>
</protein>
<comment type="subcellular location">
    <subcellularLocation>
        <location evidence="1">Cell membrane</location>
        <topology evidence="1">Multi-pass membrane protein</topology>
    </subcellularLocation>
</comment>
<feature type="transmembrane region" description="Helical" evidence="7">
    <location>
        <begin position="349"/>
        <end position="367"/>
    </location>
</feature>
<name>A0AAT9GT63_9CREN</name>
<feature type="transmembrane region" description="Helical" evidence="7">
    <location>
        <begin position="230"/>
        <end position="255"/>
    </location>
</feature>
<proteinExistence type="predicted"/>
<feature type="transmembrane region" description="Helical" evidence="7">
    <location>
        <begin position="75"/>
        <end position="96"/>
    </location>
</feature>
<evidence type="ECO:0000256" key="2">
    <source>
        <dbReference type="ARBA" id="ARBA00022475"/>
    </source>
</evidence>
<dbReference type="InterPro" id="IPR018584">
    <property type="entry name" value="GT87"/>
</dbReference>
<keyword evidence="5 7" id="KW-1133">Transmembrane helix</keyword>
<evidence type="ECO:0000256" key="5">
    <source>
        <dbReference type="ARBA" id="ARBA00022989"/>
    </source>
</evidence>
<dbReference type="GO" id="GO:0016758">
    <property type="term" value="F:hexosyltransferase activity"/>
    <property type="evidence" value="ECO:0007669"/>
    <property type="project" value="InterPro"/>
</dbReference>
<feature type="transmembrane region" description="Helical" evidence="7">
    <location>
        <begin position="102"/>
        <end position="123"/>
    </location>
</feature>
<dbReference type="KEGG" id="sjv:SJAV_20120"/>
<evidence type="ECO:0000256" key="3">
    <source>
        <dbReference type="ARBA" id="ARBA00022679"/>
    </source>
</evidence>
<dbReference type="AlphaFoldDB" id="A0AAT9GT63"/>
<keyword evidence="4 7" id="KW-0812">Transmembrane</keyword>
<evidence type="ECO:0000256" key="1">
    <source>
        <dbReference type="ARBA" id="ARBA00004651"/>
    </source>
</evidence>